<feature type="transmembrane region" description="Helical" evidence="4">
    <location>
        <begin position="236"/>
        <end position="253"/>
    </location>
</feature>
<feature type="transmembrane region" description="Helical" evidence="4">
    <location>
        <begin position="265"/>
        <end position="284"/>
    </location>
</feature>
<dbReference type="RefSeq" id="WP_339589486.1">
    <property type="nucleotide sequence ID" value="NZ_JBBHJZ010000009.1"/>
</dbReference>
<feature type="transmembrane region" description="Helical" evidence="4">
    <location>
        <begin position="322"/>
        <end position="343"/>
    </location>
</feature>
<evidence type="ECO:0000256" key="4">
    <source>
        <dbReference type="SAM" id="Phobius"/>
    </source>
</evidence>
<evidence type="ECO:0000256" key="2">
    <source>
        <dbReference type="ARBA" id="ARBA00022989"/>
    </source>
</evidence>
<keyword evidence="1 4" id="KW-0812">Transmembrane</keyword>
<feature type="transmembrane region" description="Helical" evidence="4">
    <location>
        <begin position="131"/>
        <end position="150"/>
    </location>
</feature>
<feature type="transmembrane region" description="Helical" evidence="4">
    <location>
        <begin position="355"/>
        <end position="376"/>
    </location>
</feature>
<evidence type="ECO:0000313" key="7">
    <source>
        <dbReference type="Proteomes" id="UP001361239"/>
    </source>
</evidence>
<dbReference type="InterPro" id="IPR020846">
    <property type="entry name" value="MFS_dom"/>
</dbReference>
<dbReference type="InterPro" id="IPR047200">
    <property type="entry name" value="MFS_YcaD-like"/>
</dbReference>
<dbReference type="Proteomes" id="UP001361239">
    <property type="component" value="Unassembled WGS sequence"/>
</dbReference>
<keyword evidence="2 4" id="KW-1133">Transmembrane helix</keyword>
<keyword evidence="7" id="KW-1185">Reference proteome</keyword>
<dbReference type="EMBL" id="JBBHJZ010000009">
    <property type="protein sequence ID" value="MEJ5979547.1"/>
    <property type="molecule type" value="Genomic_DNA"/>
</dbReference>
<dbReference type="PANTHER" id="PTHR23521:SF3">
    <property type="entry name" value="MFS TRANSPORTER"/>
    <property type="match status" value="1"/>
</dbReference>
<evidence type="ECO:0000313" key="6">
    <source>
        <dbReference type="EMBL" id="MEJ5979547.1"/>
    </source>
</evidence>
<dbReference type="SUPFAM" id="SSF103473">
    <property type="entry name" value="MFS general substrate transporter"/>
    <property type="match status" value="1"/>
</dbReference>
<evidence type="ECO:0000259" key="5">
    <source>
        <dbReference type="PROSITE" id="PS50850"/>
    </source>
</evidence>
<feature type="transmembrane region" description="Helical" evidence="4">
    <location>
        <begin position="41"/>
        <end position="64"/>
    </location>
</feature>
<feature type="transmembrane region" description="Helical" evidence="4">
    <location>
        <begin position="156"/>
        <end position="178"/>
    </location>
</feature>
<dbReference type="Pfam" id="PF07690">
    <property type="entry name" value="MFS_1"/>
    <property type="match status" value="1"/>
</dbReference>
<dbReference type="InterPro" id="IPR036259">
    <property type="entry name" value="MFS_trans_sf"/>
</dbReference>
<sequence length="410" mass="42987">MLQNIRSVGTLLLAIFMLMMGSGFLATLVALRLQASGAPAYVVGIVAMAYFAGLAIGSILAFSLVGRVGHIRAFAAFVSLFSATSIAYAINLDPVFWALLRLIDGLCMAGVFVCLESWLNDRAEAANRGAILALYMIALYAGQAIGQFLLNLGHAWPSMPFIAASILLSLAVLPVALTRMPAPPMPQGRIMRLGRLYRASPLGAVGTAATGLMLGAFYGLGAIFSRGSGLADAGTALFMSATILGGVALQWPLGILSDRLDRRKVLVACFGASFAICLAIVLGAQGRTELMVAGGLFGGMSFALYPLCVAHTNDHLDAEQRVSATGGLVLVYALGAAAGPVPASLFMEIGGPRGLFLFIGLCAALVVVFASYRLMVSPPVPGDRQRRFLPLPRTTPLTAKLAPISREPRR</sequence>
<reference evidence="6 7" key="1">
    <citation type="submission" date="2024-03" db="EMBL/GenBank/DDBJ databases">
        <authorList>
            <person name="Jo J.-H."/>
        </authorList>
    </citation>
    <scope>NUCLEOTIDE SEQUENCE [LARGE SCALE GENOMIC DNA]</scope>
    <source>
        <strain evidence="6 7">PS1R-30</strain>
    </source>
</reference>
<evidence type="ECO:0000256" key="3">
    <source>
        <dbReference type="ARBA" id="ARBA00023136"/>
    </source>
</evidence>
<comment type="caution">
    <text evidence="6">The sequence shown here is derived from an EMBL/GenBank/DDBJ whole genome shotgun (WGS) entry which is preliminary data.</text>
</comment>
<dbReference type="CDD" id="cd17477">
    <property type="entry name" value="MFS_YcaD_like"/>
    <property type="match status" value="1"/>
</dbReference>
<dbReference type="PROSITE" id="PS50850">
    <property type="entry name" value="MFS"/>
    <property type="match status" value="1"/>
</dbReference>
<dbReference type="PANTHER" id="PTHR23521">
    <property type="entry name" value="TRANSPORTER MFS SUPERFAMILY"/>
    <property type="match status" value="1"/>
</dbReference>
<name>A0ABU8S2H3_9SPHN</name>
<feature type="transmembrane region" description="Helical" evidence="4">
    <location>
        <begin position="12"/>
        <end position="35"/>
    </location>
</feature>
<feature type="transmembrane region" description="Helical" evidence="4">
    <location>
        <begin position="290"/>
        <end position="310"/>
    </location>
</feature>
<accession>A0ABU8S2H3</accession>
<organism evidence="6 7">
    <name type="scientific">Novosphingobium anseongense</name>
    <dbReference type="NCBI Taxonomy" id="3133436"/>
    <lineage>
        <taxon>Bacteria</taxon>
        <taxon>Pseudomonadati</taxon>
        <taxon>Pseudomonadota</taxon>
        <taxon>Alphaproteobacteria</taxon>
        <taxon>Sphingomonadales</taxon>
        <taxon>Sphingomonadaceae</taxon>
        <taxon>Novosphingobium</taxon>
    </lineage>
</organism>
<proteinExistence type="predicted"/>
<evidence type="ECO:0000256" key="1">
    <source>
        <dbReference type="ARBA" id="ARBA00022692"/>
    </source>
</evidence>
<feature type="transmembrane region" description="Helical" evidence="4">
    <location>
        <begin position="71"/>
        <end position="90"/>
    </location>
</feature>
<gene>
    <name evidence="6" type="ORF">WG901_23040</name>
</gene>
<feature type="domain" description="Major facilitator superfamily (MFS) profile" evidence="5">
    <location>
        <begin position="7"/>
        <end position="378"/>
    </location>
</feature>
<protein>
    <submittedName>
        <fullName evidence="6">MFS transporter</fullName>
    </submittedName>
</protein>
<feature type="transmembrane region" description="Helical" evidence="4">
    <location>
        <begin position="96"/>
        <end position="119"/>
    </location>
</feature>
<feature type="transmembrane region" description="Helical" evidence="4">
    <location>
        <begin position="199"/>
        <end position="224"/>
    </location>
</feature>
<dbReference type="Gene3D" id="1.20.1250.20">
    <property type="entry name" value="MFS general substrate transporter like domains"/>
    <property type="match status" value="2"/>
</dbReference>
<dbReference type="InterPro" id="IPR011701">
    <property type="entry name" value="MFS"/>
</dbReference>
<keyword evidence="3 4" id="KW-0472">Membrane</keyword>